<protein>
    <recommendedName>
        <fullName evidence="2">SusD/RagB family nutrient-binding outer membrane lipoprotein</fullName>
    </recommendedName>
</protein>
<reference evidence="1" key="1">
    <citation type="submission" date="2019-08" db="EMBL/GenBank/DDBJ databases">
        <authorList>
            <person name="Kucharzyk K."/>
            <person name="Murdoch R.W."/>
            <person name="Higgins S."/>
            <person name="Loffler F."/>
        </authorList>
    </citation>
    <scope>NUCLEOTIDE SEQUENCE</scope>
</reference>
<proteinExistence type="predicted"/>
<dbReference type="EMBL" id="VSSQ01006338">
    <property type="protein sequence ID" value="MPM32364.1"/>
    <property type="molecule type" value="Genomic_DNA"/>
</dbReference>
<dbReference type="AlphaFoldDB" id="A0A644Z2H6"/>
<gene>
    <name evidence="1" type="ORF">SDC9_78926</name>
</gene>
<organism evidence="1">
    <name type="scientific">bioreactor metagenome</name>
    <dbReference type="NCBI Taxonomy" id="1076179"/>
    <lineage>
        <taxon>unclassified sequences</taxon>
        <taxon>metagenomes</taxon>
        <taxon>ecological metagenomes</taxon>
    </lineage>
</organism>
<accession>A0A644Z2H6</accession>
<comment type="caution">
    <text evidence="1">The sequence shown here is derived from an EMBL/GenBank/DDBJ whole genome shotgun (WGS) entry which is preliminary data.</text>
</comment>
<evidence type="ECO:0008006" key="2">
    <source>
        <dbReference type="Google" id="ProtNLM"/>
    </source>
</evidence>
<dbReference type="InterPro" id="IPR011990">
    <property type="entry name" value="TPR-like_helical_dom_sf"/>
</dbReference>
<dbReference type="InterPro" id="IPR041662">
    <property type="entry name" value="SusD-like_2"/>
</dbReference>
<evidence type="ECO:0000313" key="1">
    <source>
        <dbReference type="EMBL" id="MPM32364.1"/>
    </source>
</evidence>
<dbReference type="SUPFAM" id="SSF48452">
    <property type="entry name" value="TPR-like"/>
    <property type="match status" value="1"/>
</dbReference>
<dbReference type="Gene3D" id="1.25.40.390">
    <property type="match status" value="1"/>
</dbReference>
<sequence length="489" mass="54745">MSCNNFEEINTNPDDTTSVSASLLATNVILRVTKFAGRDGKSLIADNALPKYVGYANEGQMDQQYNKIGSSDFGGMTILPNIEKMIEYAEGSVMEDSYRGLGAYAKAYTFFRLTMEMGDIPYSEAGKGAQGVYKVKYDTQESVLKGILDELQAADQYFAKGRTFEGDPTPYKGDPVKWRKAVNSFALKVLMTIGKKESVGGINVKSRFAEIVSAGNILDGSTGFLGLEYSSQNKHPLSGTNDLFTSRTVISSLLIDNLKKLNDRRIYYFAEPAGAQIAAGKTKSDLEAYVGVDVEIEYAVMNSGHSNNLYSLLNKRYLQEEATEPLRIVSHAEQQLILAEAVLKGWISGDAKSYYESGVKSALADVMKVNKNYAQDMPIDQAYIDGYFTGEAAFKTTLQEQLQQIWMQRYILQFMQDAETSFFEYRRNGYPVFPINAATSLNENNKNGLPMRWLYPGSETTYNRENLIEALNRQYDGYDEINKIMWILK</sequence>
<dbReference type="Pfam" id="PF12771">
    <property type="entry name" value="SusD-like_2"/>
    <property type="match status" value="1"/>
</dbReference>
<name>A0A644Z2H6_9ZZZZ</name>